<comment type="caution">
    <text evidence="2">The sequence shown here is derived from an EMBL/GenBank/DDBJ whole genome shotgun (WGS) entry which is preliminary data.</text>
</comment>
<dbReference type="InterPro" id="IPR002925">
    <property type="entry name" value="Dienelactn_hydro"/>
</dbReference>
<protein>
    <recommendedName>
        <fullName evidence="1">Dienelactone hydrolase domain-containing protein</fullName>
    </recommendedName>
</protein>
<dbReference type="PATRIC" id="fig|396268.3.peg.951"/>
<dbReference type="SUPFAM" id="SSF53474">
    <property type="entry name" value="alpha/beta-Hydrolases"/>
    <property type="match status" value="1"/>
</dbReference>
<dbReference type="STRING" id="396268.IV45_GL000939"/>
<dbReference type="GO" id="GO:0016787">
    <property type="term" value="F:hydrolase activity"/>
    <property type="evidence" value="ECO:0007669"/>
    <property type="project" value="InterPro"/>
</dbReference>
<dbReference type="EMBL" id="JQBW01000010">
    <property type="protein sequence ID" value="KRN58491.1"/>
    <property type="molecule type" value="Genomic_DNA"/>
</dbReference>
<dbReference type="InterPro" id="IPR029058">
    <property type="entry name" value="AB_hydrolase_fold"/>
</dbReference>
<sequence length="324" mass="36988">MFGLCLHWVLFLIPKVKEVSIMAFTRQDLKKLLGPDERLENVSGEFLNREDHGTFVVERYQLHLNKLESVPALRAYSKTVSGKRPIVIYLHSHGGNFPLGKSEMINGTDYLQNPSFAKVITDMGADAWAIDAWGFEDRAGSHGVKESELFKEFLLEGQTLWGMRLFDQQSLIDYLSTRPEVNMDKIATIGMSMGGMESWWLAALEPRVKVVVDISGQTDLSVLKKYRLLDKHNFYLYVPGMLKYTSTLEIQQLIAPRPRLSMVGNRDLLCFYPGPEALNPALSKYYAEQGHPDNFIGKIMTGGHQETQEMRACWTRFLKQQLFN</sequence>
<accession>A0A0R2I0V9</accession>
<dbReference type="Proteomes" id="UP000050934">
    <property type="component" value="Unassembled WGS sequence"/>
</dbReference>
<dbReference type="Pfam" id="PF01738">
    <property type="entry name" value="DLH"/>
    <property type="match status" value="1"/>
</dbReference>
<proteinExistence type="predicted"/>
<name>A0A0R2I0V9_9LACO</name>
<evidence type="ECO:0000313" key="2">
    <source>
        <dbReference type="EMBL" id="KRN58491.1"/>
    </source>
</evidence>
<dbReference type="PANTHER" id="PTHR47381:SF3">
    <property type="entry name" value="ALPHA_BETA-HYDROLASES SUPERFAMILY PROTEIN"/>
    <property type="match status" value="1"/>
</dbReference>
<feature type="domain" description="Dienelactone hydrolase" evidence="1">
    <location>
        <begin position="167"/>
        <end position="216"/>
    </location>
</feature>
<dbReference type="Gene3D" id="3.40.50.1820">
    <property type="entry name" value="alpha/beta hydrolase"/>
    <property type="match status" value="1"/>
</dbReference>
<keyword evidence="3" id="KW-1185">Reference proteome</keyword>
<dbReference type="PANTHER" id="PTHR47381">
    <property type="entry name" value="ALPHA/BETA-HYDROLASES SUPERFAMILY PROTEIN"/>
    <property type="match status" value="1"/>
</dbReference>
<dbReference type="AlphaFoldDB" id="A0A0R2I0V9"/>
<evidence type="ECO:0000259" key="1">
    <source>
        <dbReference type="Pfam" id="PF01738"/>
    </source>
</evidence>
<evidence type="ECO:0000313" key="3">
    <source>
        <dbReference type="Proteomes" id="UP000050934"/>
    </source>
</evidence>
<reference evidence="2 3" key="1">
    <citation type="journal article" date="2015" name="Genome Announc.">
        <title>Expanding the biotechnology potential of lactobacilli through comparative genomics of 213 strains and associated genera.</title>
        <authorList>
            <person name="Sun Z."/>
            <person name="Harris H.M."/>
            <person name="McCann A."/>
            <person name="Guo C."/>
            <person name="Argimon S."/>
            <person name="Zhang W."/>
            <person name="Yang X."/>
            <person name="Jeffery I.B."/>
            <person name="Cooney J.C."/>
            <person name="Kagawa T.F."/>
            <person name="Liu W."/>
            <person name="Song Y."/>
            <person name="Salvetti E."/>
            <person name="Wrobel A."/>
            <person name="Rasinkangas P."/>
            <person name="Parkhill J."/>
            <person name="Rea M.C."/>
            <person name="O'Sullivan O."/>
            <person name="Ritari J."/>
            <person name="Douillard F.P."/>
            <person name="Paul Ross R."/>
            <person name="Yang R."/>
            <person name="Briner A.E."/>
            <person name="Felis G.E."/>
            <person name="de Vos W.M."/>
            <person name="Barrangou R."/>
            <person name="Klaenhammer T.R."/>
            <person name="Caufield P.W."/>
            <person name="Cui Y."/>
            <person name="Zhang H."/>
            <person name="O'Toole P.W."/>
        </authorList>
    </citation>
    <scope>NUCLEOTIDE SEQUENCE [LARGE SCALE GENOMIC DNA]</scope>
    <source>
        <strain evidence="2 3">DSM 17896</strain>
    </source>
</reference>
<organism evidence="2 3">
    <name type="scientific">Limosilactobacillus secaliphilus</name>
    <dbReference type="NCBI Taxonomy" id="396268"/>
    <lineage>
        <taxon>Bacteria</taxon>
        <taxon>Bacillati</taxon>
        <taxon>Bacillota</taxon>
        <taxon>Bacilli</taxon>
        <taxon>Lactobacillales</taxon>
        <taxon>Lactobacillaceae</taxon>
        <taxon>Limosilactobacillus</taxon>
    </lineage>
</organism>
<gene>
    <name evidence="2" type="ORF">IV45_GL000939</name>
</gene>